<name>K3ZB81_SETIT</name>
<feature type="chain" id="PRO_5010127689" evidence="1">
    <location>
        <begin position="25"/>
        <end position="89"/>
    </location>
</feature>
<dbReference type="Gramene" id="KQL15518">
    <property type="protein sequence ID" value="KQL15518"/>
    <property type="gene ID" value="SETIT_023802mg"/>
</dbReference>
<feature type="signal peptide" evidence="1">
    <location>
        <begin position="1"/>
        <end position="24"/>
    </location>
</feature>
<evidence type="ECO:0000313" key="3">
    <source>
        <dbReference type="Proteomes" id="UP000004995"/>
    </source>
</evidence>
<protein>
    <submittedName>
        <fullName evidence="2">Uncharacterized protein</fullName>
    </submittedName>
</protein>
<accession>K3ZB81</accession>
<evidence type="ECO:0000256" key="1">
    <source>
        <dbReference type="SAM" id="SignalP"/>
    </source>
</evidence>
<dbReference type="EnsemblPlants" id="KQL15518">
    <property type="protein sequence ID" value="KQL15518"/>
    <property type="gene ID" value="SETIT_023802mg"/>
</dbReference>
<dbReference type="Proteomes" id="UP000004995">
    <property type="component" value="Unassembled WGS sequence"/>
</dbReference>
<proteinExistence type="predicted"/>
<reference evidence="2" key="2">
    <citation type="submission" date="2018-08" db="UniProtKB">
        <authorList>
            <consortium name="EnsemblPlants"/>
        </authorList>
    </citation>
    <scope>IDENTIFICATION</scope>
    <source>
        <strain evidence="2">Yugu1</strain>
    </source>
</reference>
<reference evidence="3" key="1">
    <citation type="journal article" date="2012" name="Nat. Biotechnol.">
        <title>Reference genome sequence of the model plant Setaria.</title>
        <authorList>
            <person name="Bennetzen J.L."/>
            <person name="Schmutz J."/>
            <person name="Wang H."/>
            <person name="Percifield R."/>
            <person name="Hawkins J."/>
            <person name="Pontaroli A.C."/>
            <person name="Estep M."/>
            <person name="Feng L."/>
            <person name="Vaughn J.N."/>
            <person name="Grimwood J."/>
            <person name="Jenkins J."/>
            <person name="Barry K."/>
            <person name="Lindquist E."/>
            <person name="Hellsten U."/>
            <person name="Deshpande S."/>
            <person name="Wang X."/>
            <person name="Wu X."/>
            <person name="Mitros T."/>
            <person name="Triplett J."/>
            <person name="Yang X."/>
            <person name="Ye C.Y."/>
            <person name="Mauro-Herrera M."/>
            <person name="Wang L."/>
            <person name="Li P."/>
            <person name="Sharma M."/>
            <person name="Sharma R."/>
            <person name="Ronald P.C."/>
            <person name="Panaud O."/>
            <person name="Kellogg E.A."/>
            <person name="Brutnell T.P."/>
            <person name="Doust A.N."/>
            <person name="Tuskan G.A."/>
            <person name="Rokhsar D."/>
            <person name="Devos K.M."/>
        </authorList>
    </citation>
    <scope>NUCLEOTIDE SEQUENCE [LARGE SCALE GENOMIC DNA]</scope>
    <source>
        <strain evidence="3">cv. Yugu1</strain>
    </source>
</reference>
<dbReference type="EMBL" id="AGNK02001730">
    <property type="status" value="NOT_ANNOTATED_CDS"/>
    <property type="molecule type" value="Genomic_DNA"/>
</dbReference>
<evidence type="ECO:0000313" key="2">
    <source>
        <dbReference type="EnsemblPlants" id="KQL15518"/>
    </source>
</evidence>
<dbReference type="AlphaFoldDB" id="K3ZB81"/>
<sequence length="89" mass="9836">MAMKPATSCYPFSLGFFFSLLTLGSLTPDQQESITARDQQITANQIPWFMGVCHETNGCNIHEPSTLPTVTATRTLYLASFSLTRSQLC</sequence>
<keyword evidence="1" id="KW-0732">Signal</keyword>
<dbReference type="InParanoid" id="K3ZB81"/>
<keyword evidence="3" id="KW-1185">Reference proteome</keyword>
<organism evidence="2 3">
    <name type="scientific">Setaria italica</name>
    <name type="common">Foxtail millet</name>
    <name type="synonym">Panicum italicum</name>
    <dbReference type="NCBI Taxonomy" id="4555"/>
    <lineage>
        <taxon>Eukaryota</taxon>
        <taxon>Viridiplantae</taxon>
        <taxon>Streptophyta</taxon>
        <taxon>Embryophyta</taxon>
        <taxon>Tracheophyta</taxon>
        <taxon>Spermatophyta</taxon>
        <taxon>Magnoliopsida</taxon>
        <taxon>Liliopsida</taxon>
        <taxon>Poales</taxon>
        <taxon>Poaceae</taxon>
        <taxon>PACMAD clade</taxon>
        <taxon>Panicoideae</taxon>
        <taxon>Panicodae</taxon>
        <taxon>Paniceae</taxon>
        <taxon>Cenchrinae</taxon>
        <taxon>Setaria</taxon>
    </lineage>
</organism>
<dbReference type="HOGENOM" id="CLU_2458978_0_0_1"/>